<reference evidence="1" key="2">
    <citation type="submission" date="2023-02" db="EMBL/GenBank/DDBJ databases">
        <authorList>
            <consortium name="DOE Joint Genome Institute"/>
            <person name="Mondo S.J."/>
            <person name="Chang Y."/>
            <person name="Wang Y."/>
            <person name="Ahrendt S."/>
            <person name="Andreopoulos W."/>
            <person name="Barry K."/>
            <person name="Beard J."/>
            <person name="Benny G.L."/>
            <person name="Blankenship S."/>
            <person name="Bonito G."/>
            <person name="Cuomo C."/>
            <person name="Desiro A."/>
            <person name="Gervers K.A."/>
            <person name="Hundley H."/>
            <person name="Kuo A."/>
            <person name="LaButti K."/>
            <person name="Lang B.F."/>
            <person name="Lipzen A."/>
            <person name="O'Donnell K."/>
            <person name="Pangilinan J."/>
            <person name="Reynolds N."/>
            <person name="Sandor L."/>
            <person name="Smith M.W."/>
            <person name="Tsang A."/>
            <person name="Grigoriev I.V."/>
            <person name="Stajich J.E."/>
            <person name="Spatafora J.W."/>
        </authorList>
    </citation>
    <scope>NUCLEOTIDE SEQUENCE</scope>
    <source>
        <strain evidence="1">RSA 2281</strain>
    </source>
</reference>
<name>A0AAD5JWU2_9FUNG</name>
<comment type="caution">
    <text evidence="1">The sequence shown here is derived from an EMBL/GenBank/DDBJ whole genome shotgun (WGS) entry which is preliminary data.</text>
</comment>
<sequence length="317" mass="36354">MFILFQNQLKLTYGTKQYCIKTPFNALENSPHRPKMTNSLKQSLEEYFSFATSSIITTDPTTTACYHDQRSAQRKNKSLTASDVLQHVVSILKINDSSEYLKQLWSSSDECTLDKEGKKCWKRSIISLRISFIIPAMKDIFVQDNDFNMIKTPRRYMDTLGKMTSLSEIEAVIVEASSGCVSENVGHSIEDTLKSLECATASLTKAAHKYNIHQSKQTFKNLKTFSIQLIKNDLTLSSTYVNDQFSWTRVELRTAAIPMKWDERLNMVAVFELLTCLLYELRNAKDIERLLNGEHIGIAEFNSETVEEFMKKRSMTN</sequence>
<reference evidence="1" key="1">
    <citation type="journal article" date="2022" name="IScience">
        <title>Evolution of zygomycete secretomes and the origins of terrestrial fungal ecologies.</title>
        <authorList>
            <person name="Chang Y."/>
            <person name="Wang Y."/>
            <person name="Mondo S."/>
            <person name="Ahrendt S."/>
            <person name="Andreopoulos W."/>
            <person name="Barry K."/>
            <person name="Beard J."/>
            <person name="Benny G.L."/>
            <person name="Blankenship S."/>
            <person name="Bonito G."/>
            <person name="Cuomo C."/>
            <person name="Desiro A."/>
            <person name="Gervers K.A."/>
            <person name="Hundley H."/>
            <person name="Kuo A."/>
            <person name="LaButti K."/>
            <person name="Lang B.F."/>
            <person name="Lipzen A."/>
            <person name="O'Donnell K."/>
            <person name="Pangilinan J."/>
            <person name="Reynolds N."/>
            <person name="Sandor L."/>
            <person name="Smith M.E."/>
            <person name="Tsang A."/>
            <person name="Grigoriev I.V."/>
            <person name="Stajich J.E."/>
            <person name="Spatafora J.W."/>
        </authorList>
    </citation>
    <scope>NUCLEOTIDE SEQUENCE</scope>
    <source>
        <strain evidence="1">RSA 2281</strain>
    </source>
</reference>
<proteinExistence type="predicted"/>
<dbReference type="EMBL" id="JAIXMP010000019">
    <property type="protein sequence ID" value="KAI9258019.1"/>
    <property type="molecule type" value="Genomic_DNA"/>
</dbReference>
<keyword evidence="2" id="KW-1185">Reference proteome</keyword>
<evidence type="ECO:0000313" key="2">
    <source>
        <dbReference type="Proteomes" id="UP001209540"/>
    </source>
</evidence>
<dbReference type="Proteomes" id="UP001209540">
    <property type="component" value="Unassembled WGS sequence"/>
</dbReference>
<protein>
    <submittedName>
        <fullName evidence="1">Uncharacterized protein</fullName>
    </submittedName>
</protein>
<evidence type="ECO:0000313" key="1">
    <source>
        <dbReference type="EMBL" id="KAI9258019.1"/>
    </source>
</evidence>
<gene>
    <name evidence="1" type="ORF">BDA99DRAFT_561459</name>
</gene>
<dbReference type="AlphaFoldDB" id="A0AAD5JWU2"/>
<organism evidence="1 2">
    <name type="scientific">Phascolomyces articulosus</name>
    <dbReference type="NCBI Taxonomy" id="60185"/>
    <lineage>
        <taxon>Eukaryota</taxon>
        <taxon>Fungi</taxon>
        <taxon>Fungi incertae sedis</taxon>
        <taxon>Mucoromycota</taxon>
        <taxon>Mucoromycotina</taxon>
        <taxon>Mucoromycetes</taxon>
        <taxon>Mucorales</taxon>
        <taxon>Lichtheimiaceae</taxon>
        <taxon>Phascolomyces</taxon>
    </lineage>
</organism>
<accession>A0AAD5JWU2</accession>